<keyword evidence="1" id="KW-0472">Membrane</keyword>
<evidence type="ECO:0000313" key="6">
    <source>
        <dbReference type="Proteomes" id="UP000076510"/>
    </source>
</evidence>
<reference evidence="3" key="4">
    <citation type="submission" date="2016-01" db="EMBL/GenBank/DDBJ databases">
        <authorList>
            <person name="McClelland M."/>
            <person name="Jain A."/>
            <person name="Saraogi P."/>
            <person name="Mendelson R."/>
            <person name="Westerman R."/>
            <person name="SanMiguel P."/>
            <person name="Csonka L."/>
        </authorList>
    </citation>
    <scope>NUCLEOTIDE SEQUENCE</scope>
    <source>
        <strain evidence="3">M19</strain>
    </source>
</reference>
<reference evidence="6" key="3">
    <citation type="submission" date="2016-01" db="EMBL/GenBank/DDBJ databases">
        <title>Whole genome sequencing of Bhargavaea cecembensis T14.</title>
        <authorList>
            <person name="Hong K.W."/>
        </authorList>
    </citation>
    <scope>NUCLEOTIDE SEQUENCE [LARGE SCALE GENOMIC DNA]</scope>
    <source>
        <strain evidence="6">M19</strain>
    </source>
</reference>
<gene>
    <name evidence="2" type="ORF">AF331_02900</name>
    <name evidence="3" type="ORF">AV649_05685</name>
    <name evidence="4" type="ORF">FZC83_03580</name>
</gene>
<dbReference type="OrthoDB" id="2691647at2"/>
<reference evidence="4 7" key="5">
    <citation type="submission" date="2019-08" db="EMBL/GenBank/DDBJ databases">
        <title>Bacillus genomes from the desert of Cuatro Cienegas, Coahuila.</title>
        <authorList>
            <person name="Olmedo-Alvarez G."/>
        </authorList>
    </citation>
    <scope>NUCLEOTIDE SEQUENCE [LARGE SCALE GENOMIC DNA]</scope>
    <source>
        <strain evidence="4 7">CH108_3D</strain>
    </source>
</reference>
<dbReference type="AlphaFoldDB" id="A0A0J5SEM2"/>
<evidence type="ECO:0000256" key="1">
    <source>
        <dbReference type="SAM" id="Phobius"/>
    </source>
</evidence>
<reference evidence="2" key="2">
    <citation type="submission" date="2015-07" db="EMBL/GenBank/DDBJ databases">
        <title>MeaNS - Measles Nucleotide Surveillance Program.</title>
        <authorList>
            <person name="Tran T."/>
            <person name="Druce J."/>
        </authorList>
    </citation>
    <scope>NUCLEOTIDE SEQUENCE</scope>
    <source>
        <strain evidence="2">JCM 11544</strain>
    </source>
</reference>
<dbReference type="EMBL" id="VTEQ01000001">
    <property type="protein sequence ID" value="TYS56661.1"/>
    <property type="molecule type" value="Genomic_DNA"/>
</dbReference>
<feature type="transmembrane region" description="Helical" evidence="1">
    <location>
        <begin position="12"/>
        <end position="32"/>
    </location>
</feature>
<reference evidence="5" key="1">
    <citation type="submission" date="2015-07" db="EMBL/GenBank/DDBJ databases">
        <title>Fjat-14235 jcm11544.</title>
        <authorList>
            <person name="Liu B."/>
            <person name="Wang J."/>
            <person name="Zhu Y."/>
            <person name="Liu G."/>
            <person name="Chen Q."/>
            <person name="Chen Z."/>
            <person name="Lan J."/>
            <person name="Che J."/>
            <person name="Ge C."/>
            <person name="Shi H."/>
            <person name="Pan Z."/>
            <person name="Liu X."/>
        </authorList>
    </citation>
    <scope>NUCLEOTIDE SEQUENCE [LARGE SCALE GENOMIC DNA]</scope>
    <source>
        <strain evidence="5">JCM 11544</strain>
    </source>
</reference>
<dbReference type="Proteomes" id="UP000076510">
    <property type="component" value="Unassembled WGS sequence"/>
</dbReference>
<evidence type="ECO:0000313" key="3">
    <source>
        <dbReference type="EMBL" id="KZE45663.1"/>
    </source>
</evidence>
<protein>
    <submittedName>
        <fullName evidence="4">DUF4227 family protein</fullName>
    </submittedName>
    <submittedName>
        <fullName evidence="2">Membrane protein</fullName>
    </submittedName>
</protein>
<dbReference type="Proteomes" id="UP000322997">
    <property type="component" value="Unassembled WGS sequence"/>
</dbReference>
<organism evidence="2 5">
    <name type="scientific">Rossellomorea marisflavi</name>
    <dbReference type="NCBI Taxonomy" id="189381"/>
    <lineage>
        <taxon>Bacteria</taxon>
        <taxon>Bacillati</taxon>
        <taxon>Bacillota</taxon>
        <taxon>Bacilli</taxon>
        <taxon>Bacillales</taxon>
        <taxon>Bacillaceae</taxon>
        <taxon>Rossellomorea</taxon>
    </lineage>
</organism>
<dbReference type="EMBL" id="LGUE01000001">
    <property type="protein sequence ID" value="KON91486.1"/>
    <property type="molecule type" value="Genomic_DNA"/>
</dbReference>
<keyword evidence="1" id="KW-0812">Transmembrane</keyword>
<dbReference type="Pfam" id="PF14004">
    <property type="entry name" value="DUF4227"/>
    <property type="match status" value="1"/>
</dbReference>
<evidence type="ECO:0000313" key="4">
    <source>
        <dbReference type="EMBL" id="TYS56661.1"/>
    </source>
</evidence>
<accession>A0A0J5SEM2</accession>
<keyword evidence="5" id="KW-1185">Reference proteome</keyword>
<dbReference type="GeneID" id="89535156"/>
<evidence type="ECO:0000313" key="2">
    <source>
        <dbReference type="EMBL" id="KON91486.1"/>
    </source>
</evidence>
<comment type="caution">
    <text evidence="2">The sequence shown here is derived from an EMBL/GenBank/DDBJ whole genome shotgun (WGS) entry which is preliminary data.</text>
</comment>
<name>A0A0J5SEM2_9BACI</name>
<dbReference type="EMBL" id="LQQY01000034">
    <property type="protein sequence ID" value="KZE45663.1"/>
    <property type="molecule type" value="Genomic_DNA"/>
</dbReference>
<dbReference type="InterPro" id="IPR025321">
    <property type="entry name" value="DUF4227"/>
</dbReference>
<dbReference type="Proteomes" id="UP000037405">
    <property type="component" value="Unassembled WGS sequence"/>
</dbReference>
<dbReference type="RefSeq" id="WP_048005944.1">
    <property type="nucleotide sequence ID" value="NZ_BSED01000108.1"/>
</dbReference>
<proteinExistence type="predicted"/>
<keyword evidence="1" id="KW-1133">Transmembrane helix</keyword>
<evidence type="ECO:0000313" key="7">
    <source>
        <dbReference type="Proteomes" id="UP000322997"/>
    </source>
</evidence>
<evidence type="ECO:0000313" key="5">
    <source>
        <dbReference type="Proteomes" id="UP000037405"/>
    </source>
</evidence>
<dbReference type="STRING" id="189381.GCA_900166615_03725"/>
<dbReference type="PATRIC" id="fig|189381.10.peg.1998"/>
<sequence>MGKGVRMIWQTLKVFILFTGSTILFYYGIMWIGEEYEGYHRYDEPEGSAVKVSSAVADEEAHWYDRLLFFYTNGE</sequence>